<dbReference type="OMA" id="AFGCQGY"/>
<proteinExistence type="predicted"/>
<sequence>MSSSERYGERLQIHGGGFYQYVVSKRERCLSCGRLAEMLPLSKKAAQNGWMQLEDSKKEEKVTVGLFSGVQDTNGTNERRHIVEVARAFTELETCGLLPINSGSRMHIELRGDDSIIISPSALDSALLFTVFCASGRPMEAVQQETWSDKCECLRNKVTAFGCQGYLNRNVGTLISAPFENSNRHDVVGRLEAICQQIATIHRRGANTRNCRALQRLMVAYWGCYKSDPELEGPSGNRTLTLQVEVLCGARGDGGLDCNLLDGGLDCNLLPGIQIRLRSKLPPAPRLNRAPTRVTRDTVARGAADLAGRLIGTLGDVMDCTEIRSTLASEIHTQVTEGSALPAELAAAHRQYEVKFADWAAALDIEECWPAWEMRFLTMDYEWRDNNECRSNSYWLVPQKSWATYYRRFRIPERRNGWIPQANNVWVTFKKEVYLNKLANGQSGAKLAFGVVNPDVFSLDVRSTDGWRYYVIHRGSTLGPTMVSSLMNALDIIGESQMLLKLRSQAAHALTEWADYISPQVQACLDFPEQAQNLLIWGDPIGDSLAKYRRTIEHLAAINKVSVFETLEVWSLAAGRRAGEQAHHALRTVDDPNAWRAIFEDNKVLVPLSCATLAGPLLGSLVRKCMGDSVIRAGITFGLPTAAKALEESETAFILVRINTILLGDFNLHVDWSFLSGLNSTLHLSCPPSP</sequence>
<organism evidence="3">
    <name type="scientific">Haemonchus placei</name>
    <name type="common">Barber's pole worm</name>
    <dbReference type="NCBI Taxonomy" id="6290"/>
    <lineage>
        <taxon>Eukaryota</taxon>
        <taxon>Metazoa</taxon>
        <taxon>Ecdysozoa</taxon>
        <taxon>Nematoda</taxon>
        <taxon>Chromadorea</taxon>
        <taxon>Rhabditida</taxon>
        <taxon>Rhabditina</taxon>
        <taxon>Rhabditomorpha</taxon>
        <taxon>Strongyloidea</taxon>
        <taxon>Trichostrongylidae</taxon>
        <taxon>Haemonchus</taxon>
    </lineage>
</organism>
<reference evidence="3" key="1">
    <citation type="submission" date="2017-02" db="UniProtKB">
        <authorList>
            <consortium name="WormBaseParasite"/>
        </authorList>
    </citation>
    <scope>IDENTIFICATION</scope>
</reference>
<accession>A0A0N4WFT5</accession>
<reference evidence="1 2" key="2">
    <citation type="submission" date="2018-11" db="EMBL/GenBank/DDBJ databases">
        <authorList>
            <consortium name="Pathogen Informatics"/>
        </authorList>
    </citation>
    <scope>NUCLEOTIDE SEQUENCE [LARGE SCALE GENOMIC DNA]</scope>
    <source>
        <strain evidence="1 2">MHpl1</strain>
    </source>
</reference>
<keyword evidence="2" id="KW-1185">Reference proteome</keyword>
<gene>
    <name evidence="1" type="ORF">HPLM_LOCUS9607</name>
</gene>
<dbReference type="WBParaSite" id="HPLM_0000961501-mRNA-1">
    <property type="protein sequence ID" value="HPLM_0000961501-mRNA-1"/>
    <property type="gene ID" value="HPLM_0000961501"/>
</dbReference>
<name>A0A0N4WFT5_HAEPC</name>
<dbReference type="OrthoDB" id="5892328at2759"/>
<dbReference type="Proteomes" id="UP000268014">
    <property type="component" value="Unassembled WGS sequence"/>
</dbReference>
<protein>
    <submittedName>
        <fullName evidence="3">RNA-directed RNA polymerase</fullName>
    </submittedName>
</protein>
<evidence type="ECO:0000313" key="1">
    <source>
        <dbReference type="EMBL" id="VDO37951.1"/>
    </source>
</evidence>
<evidence type="ECO:0000313" key="2">
    <source>
        <dbReference type="Proteomes" id="UP000268014"/>
    </source>
</evidence>
<dbReference type="AlphaFoldDB" id="A0A0N4WFT5"/>
<dbReference type="EMBL" id="UZAF01017105">
    <property type="protein sequence ID" value="VDO37951.1"/>
    <property type="molecule type" value="Genomic_DNA"/>
</dbReference>
<evidence type="ECO:0000313" key="3">
    <source>
        <dbReference type="WBParaSite" id="HPLM_0000961501-mRNA-1"/>
    </source>
</evidence>